<sequence length="409" mass="45171">MATLGPTVPAGTADSPPSFPMRRSGCPFNPPPEYETLRSTEPVSRAMLRDGSTVWLVSRYADVQAALTDPRISSDSTIPGIPLAGGTGVDPQGRRSSFVRMDPPEHDVYRKLLVPDFTMRKIRTLRPRIQRTVDDALDVMRDSGQPADLVKLVALRVPSVLTCELLGVPESEHHFFQTRANVLLERSVPMNELRTAVMEMRTHMLALLDEKRRNPGDDILTKLAHAPAELELADSELAGAAQSVLNASHESTASMIALGTLVLLEHPGALAELKADPALWPKAVEELLRYLSVGDLVLPRIAKEDVEIAGQRIAAGEGLYLLAASANHDKDFFEDPDTFDIHRSTRGHMAYGYGIHQCIGQNMANAELEIVFETLFRRFPDLRCTVPLDELSYKHESAFFGVHELPVTW</sequence>
<evidence type="ECO:0000256" key="2">
    <source>
        <dbReference type="SAM" id="MobiDB-lite"/>
    </source>
</evidence>
<organism evidence="3 4">
    <name type="scientific">Micromonospora reichwaldensis</name>
    <dbReference type="NCBI Taxonomy" id="3075516"/>
    <lineage>
        <taxon>Bacteria</taxon>
        <taxon>Bacillati</taxon>
        <taxon>Actinomycetota</taxon>
        <taxon>Actinomycetes</taxon>
        <taxon>Micromonosporales</taxon>
        <taxon>Micromonosporaceae</taxon>
        <taxon>Micromonospora</taxon>
    </lineage>
</organism>
<dbReference type="InterPro" id="IPR036396">
    <property type="entry name" value="Cyt_P450_sf"/>
</dbReference>
<name>A0ABU2X246_9ACTN</name>
<dbReference type="EMBL" id="JAVRFL010000024">
    <property type="protein sequence ID" value="MDT0531352.1"/>
    <property type="molecule type" value="Genomic_DNA"/>
</dbReference>
<dbReference type="Proteomes" id="UP001180973">
    <property type="component" value="Unassembled WGS sequence"/>
</dbReference>
<evidence type="ECO:0000313" key="3">
    <source>
        <dbReference type="EMBL" id="MDT0531352.1"/>
    </source>
</evidence>
<protein>
    <submittedName>
        <fullName evidence="3">Cytochrome P450</fullName>
    </submittedName>
</protein>
<dbReference type="PRINTS" id="PR00359">
    <property type="entry name" value="BP450"/>
</dbReference>
<dbReference type="RefSeq" id="WP_311413232.1">
    <property type="nucleotide sequence ID" value="NZ_JAVRFL010000024.1"/>
</dbReference>
<dbReference type="SUPFAM" id="SSF48264">
    <property type="entry name" value="Cytochrome P450"/>
    <property type="match status" value="1"/>
</dbReference>
<dbReference type="Gene3D" id="1.10.630.10">
    <property type="entry name" value="Cytochrome P450"/>
    <property type="match status" value="1"/>
</dbReference>
<keyword evidence="4" id="KW-1185">Reference proteome</keyword>
<dbReference type="InterPro" id="IPR002397">
    <property type="entry name" value="Cyt_P450_B"/>
</dbReference>
<proteinExistence type="inferred from homology"/>
<gene>
    <name evidence="3" type="ORF">RM555_20415</name>
</gene>
<accession>A0ABU2X246</accession>
<reference evidence="3" key="1">
    <citation type="submission" date="2023-09" db="EMBL/GenBank/DDBJ databases">
        <title>30 novel species of actinomycetes from the DSMZ collection.</title>
        <authorList>
            <person name="Nouioui I."/>
        </authorList>
    </citation>
    <scope>NUCLEOTIDE SEQUENCE</scope>
    <source>
        <strain evidence="3">DSM 115977</strain>
    </source>
</reference>
<dbReference type="Pfam" id="PF00067">
    <property type="entry name" value="p450"/>
    <property type="match status" value="1"/>
</dbReference>
<evidence type="ECO:0000256" key="1">
    <source>
        <dbReference type="ARBA" id="ARBA00010617"/>
    </source>
</evidence>
<comment type="similarity">
    <text evidence="1">Belongs to the cytochrome P450 family.</text>
</comment>
<dbReference type="InterPro" id="IPR001128">
    <property type="entry name" value="Cyt_P450"/>
</dbReference>
<dbReference type="PANTHER" id="PTHR46696">
    <property type="entry name" value="P450, PUTATIVE (EUROFUNG)-RELATED"/>
    <property type="match status" value="1"/>
</dbReference>
<dbReference type="CDD" id="cd11030">
    <property type="entry name" value="CYP105-like"/>
    <property type="match status" value="1"/>
</dbReference>
<feature type="region of interest" description="Disordered" evidence="2">
    <location>
        <begin position="1"/>
        <end position="30"/>
    </location>
</feature>
<evidence type="ECO:0000313" key="4">
    <source>
        <dbReference type="Proteomes" id="UP001180973"/>
    </source>
</evidence>
<dbReference type="PANTHER" id="PTHR46696:SF1">
    <property type="entry name" value="CYTOCHROME P450 YJIB-RELATED"/>
    <property type="match status" value="1"/>
</dbReference>
<feature type="region of interest" description="Disordered" evidence="2">
    <location>
        <begin position="78"/>
        <end position="101"/>
    </location>
</feature>
<comment type="caution">
    <text evidence="3">The sequence shown here is derived from an EMBL/GenBank/DDBJ whole genome shotgun (WGS) entry which is preliminary data.</text>
</comment>